<feature type="transmembrane region" description="Helical" evidence="7">
    <location>
        <begin position="104"/>
        <end position="127"/>
    </location>
</feature>
<evidence type="ECO:0000256" key="5">
    <source>
        <dbReference type="ARBA" id="ARBA00022989"/>
    </source>
</evidence>
<dbReference type="InterPro" id="IPR052923">
    <property type="entry name" value="UPF0718"/>
</dbReference>
<feature type="transmembrane region" description="Helical" evidence="7">
    <location>
        <begin position="78"/>
        <end position="97"/>
    </location>
</feature>
<keyword evidence="5 7" id="KW-1133">Transmembrane helix</keyword>
<sequence>MADTTQSAQPARKLPRPGAWGAAALLLLLIAVFDMEELSPTLVFAATALLHTAPFILFAVGAVAYLKASGAETLLAQAFAGNPARMIVMAALLGGLSPFCSCEVIPFIAALLAVGAPLAAVMAFWLASPLMDPAMFAITSGTLGWDFAIAKTLSAVGLGLLGGFGTLLFANTPVFADPLRARPAVGGCCGSKKPFSGHPVWRFWQEKPRRQTLRNTAFENGLFLLKWLTLAYIIEAMMLTYVPAELIAGLLGGTGLKPIFLGALVGAPAYLNGYAAVPLVDALLAQGMAPGAAMSFVIAGGVSSIPAAIAVWALVKPRVFAAYLSYALVGALLAGLAWQAIA</sequence>
<keyword evidence="4 7" id="KW-0812">Transmembrane</keyword>
<evidence type="ECO:0000256" key="6">
    <source>
        <dbReference type="ARBA" id="ARBA00023136"/>
    </source>
</evidence>
<feature type="transmembrane region" description="Helical" evidence="7">
    <location>
        <begin position="147"/>
        <end position="170"/>
    </location>
</feature>
<evidence type="ECO:0000313" key="9">
    <source>
        <dbReference type="Proteomes" id="UP001208690"/>
    </source>
</evidence>
<keyword evidence="6 7" id="KW-0472">Membrane</keyword>
<dbReference type="Proteomes" id="UP001208690">
    <property type="component" value="Unassembled WGS sequence"/>
</dbReference>
<dbReference type="PANTHER" id="PTHR34184:SF4">
    <property type="entry name" value="UPF0718 PROTEIN YCGR"/>
    <property type="match status" value="1"/>
</dbReference>
<name>A0ABT3BF80_9RHOB</name>
<organism evidence="8 9">
    <name type="scientific">Roseobacter sinensis</name>
    <dbReference type="NCBI Taxonomy" id="2931391"/>
    <lineage>
        <taxon>Bacteria</taxon>
        <taxon>Pseudomonadati</taxon>
        <taxon>Pseudomonadota</taxon>
        <taxon>Alphaproteobacteria</taxon>
        <taxon>Rhodobacterales</taxon>
        <taxon>Roseobacteraceae</taxon>
        <taxon>Roseobacter</taxon>
    </lineage>
</organism>
<evidence type="ECO:0000256" key="1">
    <source>
        <dbReference type="ARBA" id="ARBA00004651"/>
    </source>
</evidence>
<feature type="transmembrane region" description="Helical" evidence="7">
    <location>
        <begin position="18"/>
        <end position="35"/>
    </location>
</feature>
<proteinExistence type="inferred from homology"/>
<gene>
    <name evidence="8" type="ORF">MUB52_12475</name>
</gene>
<evidence type="ECO:0000256" key="2">
    <source>
        <dbReference type="ARBA" id="ARBA00006386"/>
    </source>
</evidence>
<dbReference type="EMBL" id="JALIEB010000007">
    <property type="protein sequence ID" value="MCV3272245.1"/>
    <property type="molecule type" value="Genomic_DNA"/>
</dbReference>
<protein>
    <submittedName>
        <fullName evidence="8">Permease</fullName>
    </submittedName>
</protein>
<keyword evidence="9" id="KW-1185">Reference proteome</keyword>
<evidence type="ECO:0000256" key="3">
    <source>
        <dbReference type="ARBA" id="ARBA00022475"/>
    </source>
</evidence>
<keyword evidence="3" id="KW-1003">Cell membrane</keyword>
<feature type="transmembrane region" description="Helical" evidence="7">
    <location>
        <begin position="259"/>
        <end position="280"/>
    </location>
</feature>
<reference evidence="8 9" key="1">
    <citation type="submission" date="2022-04" db="EMBL/GenBank/DDBJ databases">
        <title>Roseobacter sp. WL0113 is a bacterium isolated from neritic sediment.</title>
        <authorList>
            <person name="Wang L."/>
            <person name="He W."/>
            <person name="Zhang D.-F."/>
        </authorList>
    </citation>
    <scope>NUCLEOTIDE SEQUENCE [LARGE SCALE GENOMIC DNA]</scope>
    <source>
        <strain evidence="8 9">WL0113</strain>
    </source>
</reference>
<accession>A0ABT3BF80</accession>
<comment type="subcellular location">
    <subcellularLocation>
        <location evidence="1">Cell membrane</location>
        <topology evidence="1">Multi-pass membrane protein</topology>
    </subcellularLocation>
</comment>
<dbReference type="Pfam" id="PF03773">
    <property type="entry name" value="ArsP_1"/>
    <property type="match status" value="1"/>
</dbReference>
<evidence type="ECO:0000256" key="4">
    <source>
        <dbReference type="ARBA" id="ARBA00022692"/>
    </source>
</evidence>
<comment type="caution">
    <text evidence="8">The sequence shown here is derived from an EMBL/GenBank/DDBJ whole genome shotgun (WGS) entry which is preliminary data.</text>
</comment>
<feature type="transmembrane region" description="Helical" evidence="7">
    <location>
        <begin position="42"/>
        <end position="66"/>
    </location>
</feature>
<comment type="similarity">
    <text evidence="2">Belongs to the UPF0718 family.</text>
</comment>
<dbReference type="InterPro" id="IPR005524">
    <property type="entry name" value="DUF318"/>
</dbReference>
<feature type="transmembrane region" description="Helical" evidence="7">
    <location>
        <begin position="320"/>
        <end position="341"/>
    </location>
</feature>
<dbReference type="PANTHER" id="PTHR34184">
    <property type="entry name" value="UPF0718 PROTEIN YCGR"/>
    <property type="match status" value="1"/>
</dbReference>
<evidence type="ECO:0000256" key="7">
    <source>
        <dbReference type="SAM" id="Phobius"/>
    </source>
</evidence>
<dbReference type="RefSeq" id="WP_263844569.1">
    <property type="nucleotide sequence ID" value="NZ_JALIEB010000007.1"/>
</dbReference>
<feature type="transmembrane region" description="Helical" evidence="7">
    <location>
        <begin position="292"/>
        <end position="314"/>
    </location>
</feature>
<evidence type="ECO:0000313" key="8">
    <source>
        <dbReference type="EMBL" id="MCV3272245.1"/>
    </source>
</evidence>